<proteinExistence type="predicted"/>
<comment type="caution">
    <text evidence="3">The sequence shown here is derived from an EMBL/GenBank/DDBJ whole genome shotgun (WGS) entry which is preliminary data.</text>
</comment>
<dbReference type="Proteomes" id="UP000541444">
    <property type="component" value="Unassembled WGS sequence"/>
</dbReference>
<sequence>MSRIEISIAQLASGPSTRDKGTFLSQTQPNPKDQTESLHRDQANAVIPLRSGKTVDNKVRMPEEKSHESPNPSTEKVAEGGKPICEETPFIKEETGQVSLSHIELIYQICANTRMYSSKDELLENDVELSNIRVPHGEESDMLELQSRLNTMTIELSCKDVEILTANNEAELWKKSLKKKKLETMAANQQELNLLNTEIRHMRERLKKLNWDLREARDSCQRKSDPVKTHEEACSKRDQKLNETINKCNTPIAVLDRERQALILECMQGNEVYVELHVKYKES</sequence>
<protein>
    <submittedName>
        <fullName evidence="3">Uncharacterized protein</fullName>
    </submittedName>
</protein>
<feature type="coiled-coil region" evidence="1">
    <location>
        <begin position="185"/>
        <end position="219"/>
    </location>
</feature>
<name>A0A7J7P6V7_9MAGN</name>
<accession>A0A7J7P6V7</accession>
<reference evidence="3 4" key="1">
    <citation type="journal article" date="2020" name="IScience">
        <title>Genome Sequencing of the Endangered Kingdonia uniflora (Circaeasteraceae, Ranunculales) Reveals Potential Mechanisms of Evolutionary Specialization.</title>
        <authorList>
            <person name="Sun Y."/>
            <person name="Deng T."/>
            <person name="Zhang A."/>
            <person name="Moore M.J."/>
            <person name="Landis J.B."/>
            <person name="Lin N."/>
            <person name="Zhang H."/>
            <person name="Zhang X."/>
            <person name="Huang J."/>
            <person name="Zhang X."/>
            <person name="Sun H."/>
            <person name="Wang H."/>
        </authorList>
    </citation>
    <scope>NUCLEOTIDE SEQUENCE [LARGE SCALE GENOMIC DNA]</scope>
    <source>
        <strain evidence="3">TB1705</strain>
        <tissue evidence="3">Leaf</tissue>
    </source>
</reference>
<feature type="compositionally biased region" description="Polar residues" evidence="2">
    <location>
        <begin position="23"/>
        <end position="32"/>
    </location>
</feature>
<keyword evidence="4" id="KW-1185">Reference proteome</keyword>
<evidence type="ECO:0000256" key="2">
    <source>
        <dbReference type="SAM" id="MobiDB-lite"/>
    </source>
</evidence>
<organism evidence="3 4">
    <name type="scientific">Kingdonia uniflora</name>
    <dbReference type="NCBI Taxonomy" id="39325"/>
    <lineage>
        <taxon>Eukaryota</taxon>
        <taxon>Viridiplantae</taxon>
        <taxon>Streptophyta</taxon>
        <taxon>Embryophyta</taxon>
        <taxon>Tracheophyta</taxon>
        <taxon>Spermatophyta</taxon>
        <taxon>Magnoliopsida</taxon>
        <taxon>Ranunculales</taxon>
        <taxon>Circaeasteraceae</taxon>
        <taxon>Kingdonia</taxon>
    </lineage>
</organism>
<evidence type="ECO:0000313" key="3">
    <source>
        <dbReference type="EMBL" id="KAF6175012.1"/>
    </source>
</evidence>
<feature type="compositionally biased region" description="Basic and acidic residues" evidence="2">
    <location>
        <begin position="33"/>
        <end position="42"/>
    </location>
</feature>
<keyword evidence="1" id="KW-0175">Coiled coil</keyword>
<evidence type="ECO:0000256" key="1">
    <source>
        <dbReference type="SAM" id="Coils"/>
    </source>
</evidence>
<dbReference type="EMBL" id="JACGCM010000221">
    <property type="protein sequence ID" value="KAF6175012.1"/>
    <property type="molecule type" value="Genomic_DNA"/>
</dbReference>
<feature type="region of interest" description="Disordered" evidence="2">
    <location>
        <begin position="1"/>
        <end position="81"/>
    </location>
</feature>
<feature type="compositionally biased region" description="Basic and acidic residues" evidence="2">
    <location>
        <begin position="53"/>
        <end position="68"/>
    </location>
</feature>
<evidence type="ECO:0000313" key="4">
    <source>
        <dbReference type="Proteomes" id="UP000541444"/>
    </source>
</evidence>
<gene>
    <name evidence="3" type="ORF">GIB67_039560</name>
</gene>
<dbReference type="AlphaFoldDB" id="A0A7J7P6V7"/>